<dbReference type="SUPFAM" id="SSF55729">
    <property type="entry name" value="Acyl-CoA N-acyltransferases (Nat)"/>
    <property type="match status" value="1"/>
</dbReference>
<comment type="caution">
    <text evidence="2">The sequence shown here is derived from an EMBL/GenBank/DDBJ whole genome shotgun (WGS) entry which is preliminary data.</text>
</comment>
<dbReference type="PANTHER" id="PTHR43610:SF1">
    <property type="entry name" value="N-ACETYLTRANSFERASE DOMAIN-CONTAINING PROTEIN"/>
    <property type="match status" value="1"/>
</dbReference>
<reference evidence="3" key="1">
    <citation type="journal article" date="2019" name="Int. J. Syst. Evol. Microbiol.">
        <title>The Global Catalogue of Microorganisms (GCM) 10K type strain sequencing project: providing services to taxonomists for standard genome sequencing and annotation.</title>
        <authorList>
            <consortium name="The Broad Institute Genomics Platform"/>
            <consortium name="The Broad Institute Genome Sequencing Center for Infectious Disease"/>
            <person name="Wu L."/>
            <person name="Ma J."/>
        </authorList>
    </citation>
    <scope>NUCLEOTIDE SEQUENCE [LARGE SCALE GENOMIC DNA]</scope>
    <source>
        <strain evidence="3">NBRC 106348</strain>
    </source>
</reference>
<dbReference type="InterPro" id="IPR016181">
    <property type="entry name" value="Acyl_CoA_acyltransferase"/>
</dbReference>
<dbReference type="EMBL" id="BSUK01000001">
    <property type="protein sequence ID" value="GMA23204.1"/>
    <property type="molecule type" value="Genomic_DNA"/>
</dbReference>
<feature type="domain" description="N-acetyltransferase" evidence="1">
    <location>
        <begin position="16"/>
        <end position="174"/>
    </location>
</feature>
<dbReference type="RefSeq" id="WP_284292274.1">
    <property type="nucleotide sequence ID" value="NZ_BSUK01000001.1"/>
</dbReference>
<dbReference type="Proteomes" id="UP001157091">
    <property type="component" value="Unassembled WGS sequence"/>
</dbReference>
<organism evidence="2 3">
    <name type="scientific">Luteimicrobium album</name>
    <dbReference type="NCBI Taxonomy" id="1054550"/>
    <lineage>
        <taxon>Bacteria</taxon>
        <taxon>Bacillati</taxon>
        <taxon>Actinomycetota</taxon>
        <taxon>Actinomycetes</taxon>
        <taxon>Micrococcales</taxon>
        <taxon>Luteimicrobium</taxon>
    </lineage>
</organism>
<name>A0ABQ6HZR7_9MICO</name>
<evidence type="ECO:0000259" key="1">
    <source>
        <dbReference type="PROSITE" id="PS51186"/>
    </source>
</evidence>
<dbReference type="Gene3D" id="3.40.630.30">
    <property type="match status" value="1"/>
</dbReference>
<sequence length="181" mass="19803">MRWPLDLPAELAVGSVALHPYTDDDAGALFDALDDPQVWEHIPRAVPSRAADLDAEIRSKLADGNRVTFVVWRGDAVVGRTSVLHDPADPDGAEIGGTQLARAEWGTGLNRAVKQLLLDLVFAQGASWVQLRTDERNGRSAAAIRKIPAVQELGLRPDERTRRDDSRRLSLMFRIANPAGP</sequence>
<dbReference type="InterPro" id="IPR000182">
    <property type="entry name" value="GNAT_dom"/>
</dbReference>
<protein>
    <recommendedName>
        <fullName evidence="1">N-acetyltransferase domain-containing protein</fullName>
    </recommendedName>
</protein>
<keyword evidence="3" id="KW-1185">Reference proteome</keyword>
<evidence type="ECO:0000313" key="3">
    <source>
        <dbReference type="Proteomes" id="UP001157091"/>
    </source>
</evidence>
<evidence type="ECO:0000313" key="2">
    <source>
        <dbReference type="EMBL" id="GMA23204.1"/>
    </source>
</evidence>
<proteinExistence type="predicted"/>
<accession>A0ABQ6HZR7</accession>
<dbReference type="PROSITE" id="PS51186">
    <property type="entry name" value="GNAT"/>
    <property type="match status" value="1"/>
</dbReference>
<dbReference type="PANTHER" id="PTHR43610">
    <property type="entry name" value="BLL6696 PROTEIN"/>
    <property type="match status" value="1"/>
</dbReference>
<dbReference type="Pfam" id="PF13302">
    <property type="entry name" value="Acetyltransf_3"/>
    <property type="match status" value="1"/>
</dbReference>
<gene>
    <name evidence="2" type="ORF">GCM10025864_09630</name>
</gene>